<dbReference type="Pfam" id="PF00392">
    <property type="entry name" value="GntR"/>
    <property type="match status" value="1"/>
</dbReference>
<feature type="domain" description="HTH gntR-type" evidence="4">
    <location>
        <begin position="9"/>
        <end position="76"/>
    </location>
</feature>
<dbReference type="PANTHER" id="PTHR43537">
    <property type="entry name" value="TRANSCRIPTIONAL REGULATOR, GNTR FAMILY"/>
    <property type="match status" value="1"/>
</dbReference>
<name>A0ABS6IFD3_9HYPH</name>
<dbReference type="InterPro" id="IPR011711">
    <property type="entry name" value="GntR_C"/>
</dbReference>
<dbReference type="InterPro" id="IPR000524">
    <property type="entry name" value="Tscrpt_reg_HTH_GntR"/>
</dbReference>
<keyword evidence="6" id="KW-1185">Reference proteome</keyword>
<evidence type="ECO:0000313" key="5">
    <source>
        <dbReference type="EMBL" id="MBU8873316.1"/>
    </source>
</evidence>
<dbReference type="PROSITE" id="PS50949">
    <property type="entry name" value="HTH_GNTR"/>
    <property type="match status" value="1"/>
</dbReference>
<organism evidence="5 6">
    <name type="scientific">Reyranella humidisoli</name>
    <dbReference type="NCBI Taxonomy" id="2849149"/>
    <lineage>
        <taxon>Bacteria</taxon>
        <taxon>Pseudomonadati</taxon>
        <taxon>Pseudomonadota</taxon>
        <taxon>Alphaproteobacteria</taxon>
        <taxon>Hyphomicrobiales</taxon>
        <taxon>Reyranellaceae</taxon>
        <taxon>Reyranella</taxon>
    </lineage>
</organism>
<accession>A0ABS6IFD3</accession>
<gene>
    <name evidence="5" type="ORF">KQ910_06045</name>
</gene>
<keyword evidence="3" id="KW-0804">Transcription</keyword>
<keyword evidence="1" id="KW-0805">Transcription regulation</keyword>
<dbReference type="CDD" id="cd07377">
    <property type="entry name" value="WHTH_GntR"/>
    <property type="match status" value="1"/>
</dbReference>
<evidence type="ECO:0000256" key="2">
    <source>
        <dbReference type="ARBA" id="ARBA00023125"/>
    </source>
</evidence>
<keyword evidence="2" id="KW-0238">DNA-binding</keyword>
<evidence type="ECO:0000259" key="4">
    <source>
        <dbReference type="PROSITE" id="PS50949"/>
    </source>
</evidence>
<evidence type="ECO:0000256" key="3">
    <source>
        <dbReference type="ARBA" id="ARBA00023163"/>
    </source>
</evidence>
<dbReference type="EMBL" id="JAHOPB010000001">
    <property type="protein sequence ID" value="MBU8873316.1"/>
    <property type="molecule type" value="Genomic_DNA"/>
</dbReference>
<dbReference type="PANTHER" id="PTHR43537:SF49">
    <property type="entry name" value="TRANSCRIPTIONAL REGULATORY PROTEIN"/>
    <property type="match status" value="1"/>
</dbReference>
<dbReference type="SMART" id="SM00895">
    <property type="entry name" value="FCD"/>
    <property type="match status" value="1"/>
</dbReference>
<reference evidence="5 6" key="1">
    <citation type="submission" date="2021-06" db="EMBL/GenBank/DDBJ databases">
        <authorList>
            <person name="Lee D.H."/>
        </authorList>
    </citation>
    <scope>NUCLEOTIDE SEQUENCE [LARGE SCALE GENOMIC DNA]</scope>
    <source>
        <strain evidence="5 6">MMS21-HV4-11</strain>
    </source>
</reference>
<evidence type="ECO:0000256" key="1">
    <source>
        <dbReference type="ARBA" id="ARBA00023015"/>
    </source>
</evidence>
<comment type="caution">
    <text evidence="5">The sequence shown here is derived from an EMBL/GenBank/DDBJ whole genome shotgun (WGS) entry which is preliminary data.</text>
</comment>
<dbReference type="Proteomes" id="UP000727907">
    <property type="component" value="Unassembled WGS sequence"/>
</dbReference>
<sequence length="221" mass="23783">MGMRTDPNPTLADKLATAIADGILNGTLPPGERLDEVGLAEQHGVSRTPVREALRQLAMSGLIDMRPRKGAIVSKATPEEIESLFVAMAEMEATCARLAAMSMTPIERRRLQARHESMVALAAAGETEAYSDANVAFHSAIYAGAHNAPLAEYAMSLRRRVGPFRRAQFRMDGRLLRSNQEHDAVVRAILSGDATGAHAAMIHHVSLVEDAFEAFAAINAA</sequence>
<dbReference type="SMART" id="SM00345">
    <property type="entry name" value="HTH_GNTR"/>
    <property type="match status" value="1"/>
</dbReference>
<dbReference type="Pfam" id="PF07729">
    <property type="entry name" value="FCD"/>
    <property type="match status" value="1"/>
</dbReference>
<protein>
    <submittedName>
        <fullName evidence="5">GntR family transcriptional regulator</fullName>
    </submittedName>
</protein>
<proteinExistence type="predicted"/>
<evidence type="ECO:0000313" key="6">
    <source>
        <dbReference type="Proteomes" id="UP000727907"/>
    </source>
</evidence>